<evidence type="ECO:0000256" key="1">
    <source>
        <dbReference type="SAM" id="MobiDB-lite"/>
    </source>
</evidence>
<dbReference type="STRING" id="1411621.AUC43_09930"/>
<dbReference type="RefSeq" id="WP_068192546.1">
    <property type="nucleotide sequence ID" value="NZ_CP013909.1"/>
</dbReference>
<dbReference type="AlphaFoldDB" id="A0A0U4C564"/>
<evidence type="ECO:0000313" key="3">
    <source>
        <dbReference type="Proteomes" id="UP000059542"/>
    </source>
</evidence>
<gene>
    <name evidence="2" type="ORF">AUC43_09930</name>
</gene>
<name>A0A0U4C564_9BACT</name>
<keyword evidence="3" id="KW-1185">Reference proteome</keyword>
<dbReference type="EMBL" id="CP013909">
    <property type="protein sequence ID" value="ALW85384.1"/>
    <property type="molecule type" value="Genomic_DNA"/>
</dbReference>
<reference evidence="2 3" key="1">
    <citation type="submission" date="2015-12" db="EMBL/GenBank/DDBJ databases">
        <authorList>
            <person name="Shamseldin A."/>
            <person name="Moawad H."/>
            <person name="Abd El-Rahim W.M."/>
            <person name="Sadowsky M.J."/>
        </authorList>
    </citation>
    <scope>NUCLEOTIDE SEQUENCE [LARGE SCALE GENOMIC DNA]</scope>
    <source>
        <strain evidence="2 3">DG5B</strain>
    </source>
</reference>
<organism evidence="2 3">
    <name type="scientific">Hymenobacter sedentarius</name>
    <dbReference type="NCBI Taxonomy" id="1411621"/>
    <lineage>
        <taxon>Bacteria</taxon>
        <taxon>Pseudomonadati</taxon>
        <taxon>Bacteroidota</taxon>
        <taxon>Cytophagia</taxon>
        <taxon>Cytophagales</taxon>
        <taxon>Hymenobacteraceae</taxon>
        <taxon>Hymenobacter</taxon>
    </lineage>
</organism>
<proteinExistence type="predicted"/>
<dbReference type="KEGG" id="hyg:AUC43_09930"/>
<evidence type="ECO:0000313" key="2">
    <source>
        <dbReference type="EMBL" id="ALW85384.1"/>
    </source>
</evidence>
<protein>
    <submittedName>
        <fullName evidence="2">Uncharacterized protein</fullName>
    </submittedName>
</protein>
<sequence length="73" mass="7752">MCGPLRGDLDVVSLTAALEAGSSTPVRVLLVTDPAELPDLLALHDYSRLSQPNSEESDTPDKSLDSSLEEAEL</sequence>
<dbReference type="Proteomes" id="UP000059542">
    <property type="component" value="Chromosome"/>
</dbReference>
<accession>A0A0U4C564</accession>
<feature type="region of interest" description="Disordered" evidence="1">
    <location>
        <begin position="47"/>
        <end position="73"/>
    </location>
</feature>